<organism evidence="2 4">
    <name type="scientific">Methylacidiphilum kamchatkense Kam1</name>
    <dbReference type="NCBI Taxonomy" id="1202785"/>
    <lineage>
        <taxon>Bacteria</taxon>
        <taxon>Pseudomonadati</taxon>
        <taxon>Verrucomicrobiota</taxon>
        <taxon>Methylacidiphilae</taxon>
        <taxon>Methylacidiphilales</taxon>
        <taxon>Methylacidiphilaceae</taxon>
        <taxon>Methylacidiphilum (ex Ratnadevi et al. 2023)</taxon>
    </lineage>
</organism>
<dbReference type="EMBL" id="CP037899">
    <property type="protein sequence ID" value="QDQ42032.1"/>
    <property type="molecule type" value="Genomic_DNA"/>
</dbReference>
<gene>
    <name evidence="1" type="ORF">A946_08805</name>
    <name evidence="2" type="ORF">kam1_788</name>
</gene>
<evidence type="ECO:0000313" key="2">
    <source>
        <dbReference type="EMBL" id="QDQ42032.1"/>
    </source>
</evidence>
<dbReference type="KEGG" id="mkc:kam1_788"/>
<sequence>MDSKTIVLSPFKRLLAHYLLFHFYMSKQYKKTEEKKKEYKKGCKAMDFPFHQQEKLRTLEHHELHSFIPFRYSRYIE</sequence>
<proteinExistence type="predicted"/>
<dbReference type="STRING" id="1202785.A946_08805"/>
<reference evidence="1 3" key="1">
    <citation type="submission" date="2014-08" db="EMBL/GenBank/DDBJ databases">
        <title>Methylacidiphilum kamchatkense strain Kam1 draft genome sequence.</title>
        <authorList>
            <person name="Birkeland N.-K."/>
            <person name="Erikstad H.A."/>
        </authorList>
    </citation>
    <scope>NUCLEOTIDE SEQUENCE [LARGE SCALE GENOMIC DNA]</scope>
    <source>
        <strain evidence="1 3">Kam1</strain>
    </source>
</reference>
<keyword evidence="3" id="KW-1185">Reference proteome</keyword>
<protein>
    <submittedName>
        <fullName evidence="2">Uncharacterized protein</fullName>
    </submittedName>
</protein>
<reference evidence="4" key="3">
    <citation type="submission" date="2019-03" db="EMBL/GenBank/DDBJ databases">
        <title>Complete genome of Methylacidiphilum kamchatkense Kam1.</title>
        <authorList>
            <person name="Kruse T."/>
            <person name="Murarilal Ratnadevi C."/>
            <person name="Erikstad H.-A."/>
            <person name="Birkeland N.-K."/>
        </authorList>
    </citation>
    <scope>NUCLEOTIDE SEQUENCE [LARGE SCALE GENOMIC DNA]</scope>
    <source>
        <strain evidence="4">kam1</strain>
    </source>
</reference>
<dbReference type="EMBL" id="JQNX01000006">
    <property type="protein sequence ID" value="KIE58252.1"/>
    <property type="molecule type" value="Genomic_DNA"/>
</dbReference>
<name>A0A0C1RJK2_9BACT</name>
<accession>A0A0C1RJK2</accession>
<evidence type="ECO:0000313" key="4">
    <source>
        <dbReference type="Proteomes" id="UP000315925"/>
    </source>
</evidence>
<dbReference type="Proteomes" id="UP000315925">
    <property type="component" value="Chromosome"/>
</dbReference>
<dbReference type="AlphaFoldDB" id="A0A0C1RJK2"/>
<dbReference type="Proteomes" id="UP000031594">
    <property type="component" value="Unassembled WGS sequence"/>
</dbReference>
<reference evidence="2" key="2">
    <citation type="journal article" date="2019" name="BMC Genomics">
        <title>Complete genome sequence analysis of the thermoacidophilic verrucomicrobial methanotroph 'Candidatus Methylacidiphilum kamchatkense' strain Kam1 and comparison with its closest relatives.</title>
        <authorList>
            <person name="Kruse T."/>
            <person name="Ratnadevi C.M."/>
            <person name="Erikstad H.A."/>
            <person name="Birkeland N.K."/>
        </authorList>
    </citation>
    <scope>NUCLEOTIDE SEQUENCE</scope>
    <source>
        <strain evidence="2">Kam1</strain>
    </source>
</reference>
<evidence type="ECO:0000313" key="1">
    <source>
        <dbReference type="EMBL" id="KIE58252.1"/>
    </source>
</evidence>
<evidence type="ECO:0000313" key="3">
    <source>
        <dbReference type="Proteomes" id="UP000031594"/>
    </source>
</evidence>